<keyword evidence="5 7" id="KW-0720">Serine protease</keyword>
<keyword evidence="3 9" id="KW-0732">Signal</keyword>
<evidence type="ECO:0000256" key="3">
    <source>
        <dbReference type="ARBA" id="ARBA00022729"/>
    </source>
</evidence>
<keyword evidence="4 7" id="KW-0378">Hydrolase</keyword>
<sequence length="663" mass="70963">MRTSNVLGLGCLALGTLFLLSLVPTPVDCAPVGSKTYIISMTMNATHLDVMAKRAWYTELMDGAKTVLAHDHPDDGMDCLHHVYHHAFNGFSARLTDKQAAYMKTLPCVLRVSPDRIHYGYTTRSPDFVGLTGKDSHLWQDSNYGDDVIIGVLDTGIWPERMSFDDTGLGPIRAEWQGVCQSGPSFTAANCNNKIIGARFYATNLPQDVNKDEYLSPRDYNGHGTHTASTAAGRPVSGASVNGAANGTARGMAPNARIAVYKVLWDVGEGRAGGSTSDIVAAYEDAINDGVNIISASLGSEVNNITGIEEIFDRDEAEVIAAYRAVKRGIFVSVSGGNDGSKEGTISNVAPWYTTVASTTQDRVVRDGRTLYGTVPAPKVAWTSSRGPILSARGQWLKPDIAAPGVQILAAGIKEDLFAFMSGTSMACPHVSGFAALLRSLHRDWSPAAIKSALMTTATTLDPRNNPITTQEAPSNPASPWALGAGFALPERAMNPGLVYDMSSNDYLLFMCGLGYDSATIQKIDPVAMMNCPVNPTARIQDANLPSFVANFRNIASLSSVPPPSMSFARILTNVEDAGIERLYKATVNQPTRFRISIEPSTLTFTSAAATQPFTLRVAPLGSFTFQDGDQSFGRVTWSDGVHNVSSPVVVMVGTSFDPPAEN</sequence>
<feature type="region of interest" description="Disordered" evidence="8">
    <location>
        <begin position="214"/>
        <end position="239"/>
    </location>
</feature>
<evidence type="ECO:0000256" key="9">
    <source>
        <dbReference type="SAM" id="SignalP"/>
    </source>
</evidence>
<feature type="active site" description="Charge relay system" evidence="6 7">
    <location>
        <position position="223"/>
    </location>
</feature>
<dbReference type="EMBL" id="CM026425">
    <property type="protein sequence ID" value="KAG0578037.1"/>
    <property type="molecule type" value="Genomic_DNA"/>
</dbReference>
<evidence type="ECO:0000256" key="8">
    <source>
        <dbReference type="SAM" id="MobiDB-lite"/>
    </source>
</evidence>
<accession>A0A8T0I4P7</accession>
<evidence type="ECO:0000313" key="14">
    <source>
        <dbReference type="Proteomes" id="UP000822688"/>
    </source>
</evidence>
<dbReference type="Pfam" id="PF00082">
    <property type="entry name" value="Peptidase_S8"/>
    <property type="match status" value="1"/>
</dbReference>
<dbReference type="FunFam" id="3.40.50.200:FF:000006">
    <property type="entry name" value="Subtilisin-like protease SBT1.5"/>
    <property type="match status" value="1"/>
</dbReference>
<evidence type="ECO:0000259" key="12">
    <source>
        <dbReference type="Pfam" id="PF17766"/>
    </source>
</evidence>
<dbReference type="PRINTS" id="PR00723">
    <property type="entry name" value="SUBTILISIN"/>
</dbReference>
<dbReference type="InterPro" id="IPR023828">
    <property type="entry name" value="Peptidase_S8_Ser-AS"/>
</dbReference>
<dbReference type="PROSITE" id="PS51892">
    <property type="entry name" value="SUBTILASE"/>
    <property type="match status" value="1"/>
</dbReference>
<feature type="chain" id="PRO_5035842920" description="Subtilisin-like protease" evidence="9">
    <location>
        <begin position="30"/>
        <end position="663"/>
    </location>
</feature>
<comment type="similarity">
    <text evidence="1 7">Belongs to the peptidase S8 family.</text>
</comment>
<name>A0A8T0I4P7_CERPU</name>
<organism evidence="13 14">
    <name type="scientific">Ceratodon purpureus</name>
    <name type="common">Fire moss</name>
    <name type="synonym">Dicranum purpureum</name>
    <dbReference type="NCBI Taxonomy" id="3225"/>
    <lineage>
        <taxon>Eukaryota</taxon>
        <taxon>Viridiplantae</taxon>
        <taxon>Streptophyta</taxon>
        <taxon>Embryophyta</taxon>
        <taxon>Bryophyta</taxon>
        <taxon>Bryophytina</taxon>
        <taxon>Bryopsida</taxon>
        <taxon>Dicranidae</taxon>
        <taxon>Pseudoditrichales</taxon>
        <taxon>Ditrichaceae</taxon>
        <taxon>Ceratodon</taxon>
    </lineage>
</organism>
<dbReference type="Gene3D" id="3.30.70.80">
    <property type="entry name" value="Peptidase S8 propeptide/proteinase inhibitor I9"/>
    <property type="match status" value="1"/>
</dbReference>
<evidence type="ECO:0000256" key="7">
    <source>
        <dbReference type="PROSITE-ProRule" id="PRU01240"/>
    </source>
</evidence>
<feature type="active site" description="Charge relay system" evidence="6 7">
    <location>
        <position position="154"/>
    </location>
</feature>
<dbReference type="Gene3D" id="2.60.40.2310">
    <property type="match status" value="1"/>
</dbReference>
<keyword evidence="2 7" id="KW-0645">Protease</keyword>
<feature type="domain" description="Subtilisin-like protease fibronectin type-III" evidence="12">
    <location>
        <begin position="542"/>
        <end position="651"/>
    </location>
</feature>
<dbReference type="InterPro" id="IPR034197">
    <property type="entry name" value="Peptidases_S8_3"/>
</dbReference>
<dbReference type="InterPro" id="IPR041469">
    <property type="entry name" value="Subtilisin-like_FN3"/>
</dbReference>
<dbReference type="InterPro" id="IPR010259">
    <property type="entry name" value="S8pro/Inhibitor_I9"/>
</dbReference>
<feature type="signal peptide" evidence="9">
    <location>
        <begin position="1"/>
        <end position="29"/>
    </location>
</feature>
<evidence type="ECO:0000259" key="10">
    <source>
        <dbReference type="Pfam" id="PF00082"/>
    </source>
</evidence>
<dbReference type="Proteomes" id="UP000822688">
    <property type="component" value="Chromosome 5"/>
</dbReference>
<comment type="caution">
    <text evidence="13">The sequence shown here is derived from an EMBL/GenBank/DDBJ whole genome shotgun (WGS) entry which is preliminary data.</text>
</comment>
<dbReference type="InterPro" id="IPR015500">
    <property type="entry name" value="Peptidase_S8_subtilisin-rel"/>
</dbReference>
<gene>
    <name evidence="13" type="ORF">KC19_5G200000</name>
</gene>
<keyword evidence="14" id="KW-1185">Reference proteome</keyword>
<dbReference type="PROSITE" id="PS00138">
    <property type="entry name" value="SUBTILASE_SER"/>
    <property type="match status" value="1"/>
</dbReference>
<dbReference type="GO" id="GO:0004252">
    <property type="term" value="F:serine-type endopeptidase activity"/>
    <property type="evidence" value="ECO:0007669"/>
    <property type="project" value="UniProtKB-UniRule"/>
</dbReference>
<evidence type="ECO:0008006" key="15">
    <source>
        <dbReference type="Google" id="ProtNLM"/>
    </source>
</evidence>
<evidence type="ECO:0000256" key="4">
    <source>
        <dbReference type="ARBA" id="ARBA00022801"/>
    </source>
</evidence>
<evidence type="ECO:0000313" key="13">
    <source>
        <dbReference type="EMBL" id="KAG0578037.1"/>
    </source>
</evidence>
<reference evidence="13" key="1">
    <citation type="submission" date="2020-06" db="EMBL/GenBank/DDBJ databases">
        <title>WGS assembly of Ceratodon purpureus strain R40.</title>
        <authorList>
            <person name="Carey S.B."/>
            <person name="Jenkins J."/>
            <person name="Shu S."/>
            <person name="Lovell J.T."/>
            <person name="Sreedasyam A."/>
            <person name="Maumus F."/>
            <person name="Tiley G.P."/>
            <person name="Fernandez-Pozo N."/>
            <person name="Barry K."/>
            <person name="Chen C."/>
            <person name="Wang M."/>
            <person name="Lipzen A."/>
            <person name="Daum C."/>
            <person name="Saski C.A."/>
            <person name="Payton A.C."/>
            <person name="Mcbreen J.C."/>
            <person name="Conrad R.E."/>
            <person name="Kollar L.M."/>
            <person name="Olsson S."/>
            <person name="Huttunen S."/>
            <person name="Landis J.B."/>
            <person name="Wickett N.J."/>
            <person name="Johnson M.G."/>
            <person name="Rensing S.A."/>
            <person name="Grimwood J."/>
            <person name="Schmutz J."/>
            <person name="Mcdaniel S.F."/>
        </authorList>
    </citation>
    <scope>NUCLEOTIDE SEQUENCE</scope>
    <source>
        <strain evidence="13">R40</strain>
    </source>
</reference>
<dbReference type="Gene3D" id="3.40.50.200">
    <property type="entry name" value="Peptidase S8/S53 domain"/>
    <property type="match status" value="2"/>
</dbReference>
<dbReference type="PANTHER" id="PTHR10795">
    <property type="entry name" value="PROPROTEIN CONVERTASE SUBTILISIN/KEXIN"/>
    <property type="match status" value="1"/>
</dbReference>
<dbReference type="SUPFAM" id="SSF52743">
    <property type="entry name" value="Subtilisin-like"/>
    <property type="match status" value="1"/>
</dbReference>
<dbReference type="GO" id="GO:0006508">
    <property type="term" value="P:proteolysis"/>
    <property type="evidence" value="ECO:0007669"/>
    <property type="project" value="UniProtKB-KW"/>
</dbReference>
<dbReference type="InterPro" id="IPR037045">
    <property type="entry name" value="S8pro/Inhibitor_I9_sf"/>
</dbReference>
<evidence type="ECO:0000256" key="5">
    <source>
        <dbReference type="ARBA" id="ARBA00022825"/>
    </source>
</evidence>
<dbReference type="CDD" id="cd04852">
    <property type="entry name" value="Peptidases_S8_3"/>
    <property type="match status" value="1"/>
</dbReference>
<dbReference type="Pfam" id="PF05922">
    <property type="entry name" value="Inhibitor_I9"/>
    <property type="match status" value="1"/>
</dbReference>
<evidence type="ECO:0000256" key="2">
    <source>
        <dbReference type="ARBA" id="ARBA00022670"/>
    </source>
</evidence>
<evidence type="ECO:0000259" key="11">
    <source>
        <dbReference type="Pfam" id="PF05922"/>
    </source>
</evidence>
<dbReference type="InterPro" id="IPR036852">
    <property type="entry name" value="Peptidase_S8/S53_dom_sf"/>
</dbReference>
<feature type="domain" description="Peptidase S8/S53" evidence="10">
    <location>
        <begin position="145"/>
        <end position="461"/>
    </location>
</feature>
<dbReference type="InterPro" id="IPR000209">
    <property type="entry name" value="Peptidase_S8/S53_dom"/>
</dbReference>
<protein>
    <recommendedName>
        <fullName evidence="15">Subtilisin-like protease</fullName>
    </recommendedName>
</protein>
<dbReference type="AlphaFoldDB" id="A0A8T0I4P7"/>
<feature type="active site" description="Charge relay system" evidence="6 7">
    <location>
        <position position="425"/>
    </location>
</feature>
<dbReference type="InterPro" id="IPR045051">
    <property type="entry name" value="SBT"/>
</dbReference>
<dbReference type="Pfam" id="PF17766">
    <property type="entry name" value="fn3_6"/>
    <property type="match status" value="1"/>
</dbReference>
<feature type="domain" description="Inhibitor I9" evidence="11">
    <location>
        <begin position="36"/>
        <end position="117"/>
    </location>
</feature>
<proteinExistence type="inferred from homology"/>
<evidence type="ECO:0000256" key="1">
    <source>
        <dbReference type="ARBA" id="ARBA00011073"/>
    </source>
</evidence>
<evidence type="ECO:0000256" key="6">
    <source>
        <dbReference type="PIRSR" id="PIRSR615500-1"/>
    </source>
</evidence>